<evidence type="ECO:0000259" key="1">
    <source>
        <dbReference type="Pfam" id="PF00668"/>
    </source>
</evidence>
<dbReference type="Proteomes" id="UP000020681">
    <property type="component" value="Unassembled WGS sequence"/>
</dbReference>
<dbReference type="PANTHER" id="PTHR45527:SF1">
    <property type="entry name" value="FATTY ACID SYNTHASE"/>
    <property type="match status" value="1"/>
</dbReference>
<dbReference type="SUPFAM" id="SSF52777">
    <property type="entry name" value="CoA-dependent acyltransferases"/>
    <property type="match status" value="2"/>
</dbReference>
<dbReference type="Pfam" id="PF00668">
    <property type="entry name" value="Condensation"/>
    <property type="match status" value="1"/>
</dbReference>
<evidence type="ECO:0000313" key="3">
    <source>
        <dbReference type="Proteomes" id="UP000020681"/>
    </source>
</evidence>
<keyword evidence="3" id="KW-1185">Reference proteome</keyword>
<organism evidence="2 3">
    <name type="scientific">Mycobacterium ulcerans str. Harvey</name>
    <dbReference type="NCBI Taxonomy" id="1299332"/>
    <lineage>
        <taxon>Bacteria</taxon>
        <taxon>Bacillati</taxon>
        <taxon>Actinomycetota</taxon>
        <taxon>Actinomycetes</taxon>
        <taxon>Mycobacteriales</taxon>
        <taxon>Mycobacteriaceae</taxon>
        <taxon>Mycobacterium</taxon>
        <taxon>Mycobacterium ulcerans group</taxon>
    </lineage>
</organism>
<comment type="caution">
    <text evidence="2">The sequence shown here is derived from an EMBL/GenBank/DDBJ whole genome shotgun (WGS) entry which is preliminary data.</text>
</comment>
<gene>
    <name evidence="2" type="ORF">I551_1998</name>
</gene>
<proteinExistence type="predicted"/>
<protein>
    <submittedName>
        <fullName evidence="2">Condensation domain protein</fullName>
    </submittedName>
</protein>
<accession>A0ABN0R340</accession>
<evidence type="ECO:0000313" key="2">
    <source>
        <dbReference type="EMBL" id="EUA91476.1"/>
    </source>
</evidence>
<dbReference type="EMBL" id="JAOL01000088">
    <property type="protein sequence ID" value="EUA91476.1"/>
    <property type="molecule type" value="Genomic_DNA"/>
</dbReference>
<dbReference type="InterPro" id="IPR023213">
    <property type="entry name" value="CAT-like_dom_sf"/>
</dbReference>
<name>A0ABN0R340_MYCUL</name>
<dbReference type="PANTHER" id="PTHR45527">
    <property type="entry name" value="NONRIBOSOMAL PEPTIDE SYNTHETASE"/>
    <property type="match status" value="1"/>
</dbReference>
<reference evidence="2 3" key="1">
    <citation type="submission" date="2014-01" db="EMBL/GenBank/DDBJ databases">
        <authorList>
            <person name="Dobos K."/>
            <person name="Lenaerts A."/>
            <person name="Ordway D."/>
            <person name="DeGroote M.A."/>
            <person name="Parker T."/>
            <person name="Sizemore C."/>
            <person name="Tallon L.J."/>
            <person name="Sadzewicz L.K."/>
            <person name="Sengamalay N."/>
            <person name="Fraser C.M."/>
            <person name="Hine E."/>
            <person name="Shefchek K.A."/>
            <person name="Das S.P."/>
            <person name="Tettelin H."/>
        </authorList>
    </citation>
    <scope>NUCLEOTIDE SEQUENCE [LARGE SCALE GENOMIC DNA]</scope>
    <source>
        <strain evidence="2 3">Harvey</strain>
    </source>
</reference>
<dbReference type="Gene3D" id="3.30.559.10">
    <property type="entry name" value="Chloramphenicol acetyltransferase-like domain"/>
    <property type="match status" value="1"/>
</dbReference>
<dbReference type="Gene3D" id="3.30.559.30">
    <property type="entry name" value="Nonribosomal peptide synthetase, condensation domain"/>
    <property type="match status" value="1"/>
</dbReference>
<feature type="domain" description="Condensation" evidence="1">
    <location>
        <begin position="1"/>
        <end position="338"/>
    </location>
</feature>
<dbReference type="InterPro" id="IPR001242">
    <property type="entry name" value="Condensation_dom"/>
</dbReference>
<sequence>MQAGMLFHSRVDGPSVYHDVFSYLVRAQWDETAFRAALDEITARHPILRTAFELVAYSQPLQIVHESVATPLTVVDLSGLSESDQEAALSRWMDNEAHSPIEWQSCTPFGVVIHLRDGNRFELGLTFHHALLDGWSVAELQRDLLSSYDTFRRHGAAPFRAPLRTSFRNFVALERQAERSASKVFWRKQLQGLETAHFTGERSGSSRLETTWWEFPRDIEAPLSEVARNRRVPLKSTLLAAHMVVNARLAATDDVVSGLVVNGRPETDDSAHVLGMFLNTVPLRMRLTSTDYIGLIDEAFAAERAVLPHRRVPLRTIQRDIGIGELFQTAFNFVSLDQTRDTADPPRSGP</sequence>